<name>A0ABS8PIN8_9PSEU</name>
<dbReference type="SMART" id="SM00448">
    <property type="entry name" value="REC"/>
    <property type="match status" value="1"/>
</dbReference>
<feature type="modified residue" description="4-aspartylphosphate" evidence="7">
    <location>
        <position position="55"/>
    </location>
</feature>
<keyword evidence="5 8" id="KW-0238">DNA-binding</keyword>
<dbReference type="SUPFAM" id="SSF52172">
    <property type="entry name" value="CheY-like"/>
    <property type="match status" value="1"/>
</dbReference>
<keyword evidence="12" id="KW-1185">Reference proteome</keyword>
<evidence type="ECO:0000256" key="3">
    <source>
        <dbReference type="ARBA" id="ARBA00023012"/>
    </source>
</evidence>
<evidence type="ECO:0000256" key="4">
    <source>
        <dbReference type="ARBA" id="ARBA00023015"/>
    </source>
</evidence>
<dbReference type="InterPro" id="IPR016032">
    <property type="entry name" value="Sig_transdc_resp-reg_C-effctor"/>
</dbReference>
<accession>A0ABS8PIN8</accession>
<evidence type="ECO:0000256" key="5">
    <source>
        <dbReference type="ARBA" id="ARBA00023125"/>
    </source>
</evidence>
<dbReference type="PANTHER" id="PTHR48111">
    <property type="entry name" value="REGULATOR OF RPOS"/>
    <property type="match status" value="1"/>
</dbReference>
<dbReference type="InterPro" id="IPR001867">
    <property type="entry name" value="OmpR/PhoB-type_DNA-bd"/>
</dbReference>
<organism evidence="11 12">
    <name type="scientific">Actinomycetospora endophytica</name>
    <dbReference type="NCBI Taxonomy" id="2291215"/>
    <lineage>
        <taxon>Bacteria</taxon>
        <taxon>Bacillati</taxon>
        <taxon>Actinomycetota</taxon>
        <taxon>Actinomycetes</taxon>
        <taxon>Pseudonocardiales</taxon>
        <taxon>Pseudonocardiaceae</taxon>
        <taxon>Actinomycetospora</taxon>
    </lineage>
</organism>
<dbReference type="RefSeq" id="WP_230739374.1">
    <property type="nucleotide sequence ID" value="NZ_JAJNDB010000008.1"/>
</dbReference>
<dbReference type="PROSITE" id="PS51755">
    <property type="entry name" value="OMPR_PHOB"/>
    <property type="match status" value="1"/>
</dbReference>
<gene>
    <name evidence="11" type="ORF">LQ327_28705</name>
</gene>
<dbReference type="PANTHER" id="PTHR48111:SF22">
    <property type="entry name" value="REGULATOR OF RPOS"/>
    <property type="match status" value="1"/>
</dbReference>
<sequence length="228" mass="24431">MERPARVLVVEDSEPILASVTTALTGVGHEVLARADGARLEDDLATFTPDVVVLDVMLPGRDGYELLPAVRATSAGVILLTARSGVADRVRGLRAGADDYLVKPFALAELIARVEALLRRSGGVGDAVEVADVVVDPDAGRVTRAGREIPVTATELRLLHDLVAHRGRVRSKSQLLGAVWGWDEYDLNVVEVHISALRRKLGEPRVIHTVRGQGYVARAEATEEAPSS</sequence>
<evidence type="ECO:0000313" key="11">
    <source>
        <dbReference type="EMBL" id="MCD2197360.1"/>
    </source>
</evidence>
<dbReference type="InterPro" id="IPR011006">
    <property type="entry name" value="CheY-like_superfamily"/>
</dbReference>
<keyword evidence="4" id="KW-0805">Transcription regulation</keyword>
<dbReference type="Gene3D" id="6.10.250.690">
    <property type="match status" value="1"/>
</dbReference>
<dbReference type="InterPro" id="IPR036388">
    <property type="entry name" value="WH-like_DNA-bd_sf"/>
</dbReference>
<dbReference type="SUPFAM" id="SSF46894">
    <property type="entry name" value="C-terminal effector domain of the bipartite response regulators"/>
    <property type="match status" value="1"/>
</dbReference>
<evidence type="ECO:0000259" key="9">
    <source>
        <dbReference type="PROSITE" id="PS50110"/>
    </source>
</evidence>
<evidence type="ECO:0000259" key="10">
    <source>
        <dbReference type="PROSITE" id="PS51755"/>
    </source>
</evidence>
<feature type="domain" description="Response regulatory" evidence="9">
    <location>
        <begin position="6"/>
        <end position="118"/>
    </location>
</feature>
<comment type="caution">
    <text evidence="11">The sequence shown here is derived from an EMBL/GenBank/DDBJ whole genome shotgun (WGS) entry which is preliminary data.</text>
</comment>
<protein>
    <submittedName>
        <fullName evidence="11">Response regulator transcription factor</fullName>
    </submittedName>
</protein>
<evidence type="ECO:0000256" key="1">
    <source>
        <dbReference type="ARBA" id="ARBA00004496"/>
    </source>
</evidence>
<keyword evidence="3" id="KW-0902">Two-component regulatory system</keyword>
<dbReference type="Pfam" id="PF00486">
    <property type="entry name" value="Trans_reg_C"/>
    <property type="match status" value="1"/>
</dbReference>
<comment type="subcellular location">
    <subcellularLocation>
        <location evidence="1">Cytoplasm</location>
    </subcellularLocation>
</comment>
<dbReference type="EMBL" id="JAJNDB010000008">
    <property type="protein sequence ID" value="MCD2197360.1"/>
    <property type="molecule type" value="Genomic_DNA"/>
</dbReference>
<dbReference type="Gene3D" id="3.40.50.2300">
    <property type="match status" value="1"/>
</dbReference>
<dbReference type="Pfam" id="PF00072">
    <property type="entry name" value="Response_reg"/>
    <property type="match status" value="1"/>
</dbReference>
<keyword evidence="2 7" id="KW-0597">Phosphoprotein</keyword>
<keyword evidence="6" id="KW-0804">Transcription</keyword>
<dbReference type="Gene3D" id="1.10.10.10">
    <property type="entry name" value="Winged helix-like DNA-binding domain superfamily/Winged helix DNA-binding domain"/>
    <property type="match status" value="1"/>
</dbReference>
<feature type="domain" description="OmpR/PhoB-type" evidence="10">
    <location>
        <begin position="125"/>
        <end position="219"/>
    </location>
</feature>
<evidence type="ECO:0000256" key="7">
    <source>
        <dbReference type="PROSITE-ProRule" id="PRU00169"/>
    </source>
</evidence>
<evidence type="ECO:0000256" key="8">
    <source>
        <dbReference type="PROSITE-ProRule" id="PRU01091"/>
    </source>
</evidence>
<reference evidence="11 12" key="1">
    <citation type="submission" date="2021-11" db="EMBL/GenBank/DDBJ databases">
        <title>Draft genome sequence of Actinomycetospora sp. SF1 isolated from the rhizosphere soil.</title>
        <authorList>
            <person name="Duangmal K."/>
            <person name="Chantavorakit T."/>
        </authorList>
    </citation>
    <scope>NUCLEOTIDE SEQUENCE [LARGE SCALE GENOMIC DNA]</scope>
    <source>
        <strain evidence="11 12">TBRC 5722</strain>
    </source>
</reference>
<evidence type="ECO:0000256" key="2">
    <source>
        <dbReference type="ARBA" id="ARBA00022553"/>
    </source>
</evidence>
<dbReference type="CDD" id="cd00383">
    <property type="entry name" value="trans_reg_C"/>
    <property type="match status" value="1"/>
</dbReference>
<proteinExistence type="predicted"/>
<dbReference type="InterPro" id="IPR001789">
    <property type="entry name" value="Sig_transdc_resp-reg_receiver"/>
</dbReference>
<dbReference type="PROSITE" id="PS50110">
    <property type="entry name" value="RESPONSE_REGULATORY"/>
    <property type="match status" value="1"/>
</dbReference>
<dbReference type="InterPro" id="IPR039420">
    <property type="entry name" value="WalR-like"/>
</dbReference>
<feature type="DNA-binding region" description="OmpR/PhoB-type" evidence="8">
    <location>
        <begin position="125"/>
        <end position="219"/>
    </location>
</feature>
<dbReference type="SMART" id="SM00862">
    <property type="entry name" value="Trans_reg_C"/>
    <property type="match status" value="1"/>
</dbReference>
<evidence type="ECO:0000313" key="12">
    <source>
        <dbReference type="Proteomes" id="UP001199469"/>
    </source>
</evidence>
<dbReference type="Proteomes" id="UP001199469">
    <property type="component" value="Unassembled WGS sequence"/>
</dbReference>
<evidence type="ECO:0000256" key="6">
    <source>
        <dbReference type="ARBA" id="ARBA00023163"/>
    </source>
</evidence>